<evidence type="ECO:0000256" key="7">
    <source>
        <dbReference type="ARBA" id="ARBA00023136"/>
    </source>
</evidence>
<evidence type="ECO:0000256" key="4">
    <source>
        <dbReference type="ARBA" id="ARBA00022519"/>
    </source>
</evidence>
<name>A0ABW3ZH79_9RHOB</name>
<keyword evidence="12" id="KW-1185">Reference proteome</keyword>
<dbReference type="PANTHER" id="PTHR35011">
    <property type="entry name" value="2,3-DIKETO-L-GULONATE TRAP TRANSPORTER SMALL PERMEASE PROTEIN YIAM"/>
    <property type="match status" value="1"/>
</dbReference>
<evidence type="ECO:0000313" key="12">
    <source>
        <dbReference type="Proteomes" id="UP001597135"/>
    </source>
</evidence>
<feature type="domain" description="Tripartite ATP-independent periplasmic transporters DctQ component" evidence="10">
    <location>
        <begin position="49"/>
        <end position="183"/>
    </location>
</feature>
<comment type="function">
    <text evidence="9">Part of the tripartite ATP-independent periplasmic (TRAP) transport system.</text>
</comment>
<evidence type="ECO:0000256" key="6">
    <source>
        <dbReference type="ARBA" id="ARBA00022989"/>
    </source>
</evidence>
<dbReference type="InterPro" id="IPR007387">
    <property type="entry name" value="TRAP_DctQ"/>
</dbReference>
<keyword evidence="3" id="KW-1003">Cell membrane</keyword>
<reference evidence="12" key="1">
    <citation type="journal article" date="2019" name="Int. J. Syst. Evol. Microbiol.">
        <title>The Global Catalogue of Microorganisms (GCM) 10K type strain sequencing project: providing services to taxonomists for standard genome sequencing and annotation.</title>
        <authorList>
            <consortium name="The Broad Institute Genomics Platform"/>
            <consortium name="The Broad Institute Genome Sequencing Center for Infectious Disease"/>
            <person name="Wu L."/>
            <person name="Ma J."/>
        </authorList>
    </citation>
    <scope>NUCLEOTIDE SEQUENCE [LARGE SCALE GENOMIC DNA]</scope>
    <source>
        <strain evidence="12">CCUG 62953</strain>
    </source>
</reference>
<proteinExistence type="inferred from homology"/>
<evidence type="ECO:0000256" key="3">
    <source>
        <dbReference type="ARBA" id="ARBA00022475"/>
    </source>
</evidence>
<keyword evidence="4 9" id="KW-0997">Cell inner membrane</keyword>
<feature type="transmembrane region" description="Helical" evidence="9">
    <location>
        <begin position="165"/>
        <end position="186"/>
    </location>
</feature>
<accession>A0ABW3ZH79</accession>
<comment type="caution">
    <text evidence="11">The sequence shown here is derived from an EMBL/GenBank/DDBJ whole genome shotgun (WGS) entry which is preliminary data.</text>
</comment>
<comment type="subunit">
    <text evidence="9">The complex comprises the extracytoplasmic solute receptor protein and the two transmembrane proteins.</text>
</comment>
<comment type="similarity">
    <text evidence="8 9">Belongs to the TRAP transporter small permease family.</text>
</comment>
<feature type="transmembrane region" description="Helical" evidence="9">
    <location>
        <begin position="111"/>
        <end position="132"/>
    </location>
</feature>
<dbReference type="RefSeq" id="WP_386802497.1">
    <property type="nucleotide sequence ID" value="NZ_JBHTMU010000011.1"/>
</dbReference>
<feature type="transmembrane region" description="Helical" evidence="9">
    <location>
        <begin position="39"/>
        <end position="62"/>
    </location>
</feature>
<keyword evidence="2 9" id="KW-0813">Transport</keyword>
<dbReference type="EMBL" id="JBHTMU010000011">
    <property type="protein sequence ID" value="MFD1342436.1"/>
    <property type="molecule type" value="Genomic_DNA"/>
</dbReference>
<keyword evidence="6 9" id="KW-1133">Transmembrane helix</keyword>
<dbReference type="InterPro" id="IPR055348">
    <property type="entry name" value="DctQ"/>
</dbReference>
<keyword evidence="5 9" id="KW-0812">Transmembrane</keyword>
<evidence type="ECO:0000256" key="9">
    <source>
        <dbReference type="RuleBase" id="RU369079"/>
    </source>
</evidence>
<dbReference type="Pfam" id="PF04290">
    <property type="entry name" value="DctQ"/>
    <property type="match status" value="1"/>
</dbReference>
<evidence type="ECO:0000256" key="2">
    <source>
        <dbReference type="ARBA" id="ARBA00022448"/>
    </source>
</evidence>
<keyword evidence="7 9" id="KW-0472">Membrane</keyword>
<comment type="subcellular location">
    <subcellularLocation>
        <location evidence="1 9">Cell inner membrane</location>
        <topology evidence="1 9">Multi-pass membrane protein</topology>
    </subcellularLocation>
</comment>
<feature type="transmembrane region" description="Helical" evidence="9">
    <location>
        <begin position="68"/>
        <end position="90"/>
    </location>
</feature>
<evidence type="ECO:0000313" key="11">
    <source>
        <dbReference type="EMBL" id="MFD1342436.1"/>
    </source>
</evidence>
<dbReference type="Proteomes" id="UP001597135">
    <property type="component" value="Unassembled WGS sequence"/>
</dbReference>
<protein>
    <recommendedName>
        <fullName evidence="9">TRAP transporter small permease protein</fullName>
    </recommendedName>
</protein>
<evidence type="ECO:0000256" key="1">
    <source>
        <dbReference type="ARBA" id="ARBA00004429"/>
    </source>
</evidence>
<evidence type="ECO:0000256" key="8">
    <source>
        <dbReference type="ARBA" id="ARBA00038436"/>
    </source>
</evidence>
<organism evidence="11 12">
    <name type="scientific">Litorisediminicola beolgyonensis</name>
    <dbReference type="NCBI Taxonomy" id="1173614"/>
    <lineage>
        <taxon>Bacteria</taxon>
        <taxon>Pseudomonadati</taxon>
        <taxon>Pseudomonadota</taxon>
        <taxon>Alphaproteobacteria</taxon>
        <taxon>Rhodobacterales</taxon>
        <taxon>Paracoccaceae</taxon>
        <taxon>Litorisediminicola</taxon>
    </lineage>
</organism>
<sequence length="190" mass="20843">MAEHPSHPDAGEADAGHLREAGAIPEAGALGRWIDRGGIIFAVGIVLAMLILIQEVVLRYVFNAPTIWAHETTIFLCGAAFVYGGLYCAARDRHIRVVLIYDILPPRLRRAFDIAISLISAAASGTFAWAAWQMVKRAAFAPDGSVRLERSGSAWDPIYPGLSKIFLLTVLTLLAIQFLVLAWNYARRRS</sequence>
<gene>
    <name evidence="11" type="ORF">ACFQ4E_08405</name>
</gene>
<evidence type="ECO:0000259" key="10">
    <source>
        <dbReference type="Pfam" id="PF04290"/>
    </source>
</evidence>
<evidence type="ECO:0000256" key="5">
    <source>
        <dbReference type="ARBA" id="ARBA00022692"/>
    </source>
</evidence>